<dbReference type="EMBL" id="GBXM01063939">
    <property type="protein sequence ID" value="JAH44638.1"/>
    <property type="molecule type" value="Transcribed_RNA"/>
</dbReference>
<sequence length="25" mass="2809">MSSPVAHFARSASFFQLCPQLISKR</sequence>
<evidence type="ECO:0000313" key="1">
    <source>
        <dbReference type="EMBL" id="JAH44638.1"/>
    </source>
</evidence>
<organism evidence="1">
    <name type="scientific">Anguilla anguilla</name>
    <name type="common">European freshwater eel</name>
    <name type="synonym">Muraena anguilla</name>
    <dbReference type="NCBI Taxonomy" id="7936"/>
    <lineage>
        <taxon>Eukaryota</taxon>
        <taxon>Metazoa</taxon>
        <taxon>Chordata</taxon>
        <taxon>Craniata</taxon>
        <taxon>Vertebrata</taxon>
        <taxon>Euteleostomi</taxon>
        <taxon>Actinopterygii</taxon>
        <taxon>Neopterygii</taxon>
        <taxon>Teleostei</taxon>
        <taxon>Anguilliformes</taxon>
        <taxon>Anguillidae</taxon>
        <taxon>Anguilla</taxon>
    </lineage>
</organism>
<dbReference type="AlphaFoldDB" id="A0A0E9SVQ0"/>
<reference evidence="1" key="1">
    <citation type="submission" date="2014-11" db="EMBL/GenBank/DDBJ databases">
        <authorList>
            <person name="Amaro Gonzalez C."/>
        </authorList>
    </citation>
    <scope>NUCLEOTIDE SEQUENCE</scope>
</reference>
<name>A0A0E9SVQ0_ANGAN</name>
<accession>A0A0E9SVQ0</accession>
<reference evidence="1" key="2">
    <citation type="journal article" date="2015" name="Fish Shellfish Immunol.">
        <title>Early steps in the European eel (Anguilla anguilla)-Vibrio vulnificus interaction in the gills: Role of the RtxA13 toxin.</title>
        <authorList>
            <person name="Callol A."/>
            <person name="Pajuelo D."/>
            <person name="Ebbesson L."/>
            <person name="Teles M."/>
            <person name="MacKenzie S."/>
            <person name="Amaro C."/>
        </authorList>
    </citation>
    <scope>NUCLEOTIDE SEQUENCE</scope>
</reference>
<proteinExistence type="predicted"/>
<protein>
    <submittedName>
        <fullName evidence="1">Uncharacterized protein</fullName>
    </submittedName>
</protein>